<dbReference type="RefSeq" id="WP_310344750.1">
    <property type="nucleotide sequence ID" value="NZ_JAVDXO010000008.1"/>
</dbReference>
<comment type="caution">
    <text evidence="2">The sequence shown here is derived from an EMBL/GenBank/DDBJ whole genome shotgun (WGS) entry which is preliminary data.</text>
</comment>
<reference evidence="2 3" key="1">
    <citation type="submission" date="2023-07" db="EMBL/GenBank/DDBJ databases">
        <title>Sorghum-associated microbial communities from plants grown in Nebraska, USA.</title>
        <authorList>
            <person name="Schachtman D."/>
        </authorList>
    </citation>
    <scope>NUCLEOTIDE SEQUENCE [LARGE SCALE GENOMIC DNA]</scope>
    <source>
        <strain evidence="2 3">BE308</strain>
    </source>
</reference>
<name>A0ABU1ZRK2_9BURK</name>
<dbReference type="Proteomes" id="UP001268089">
    <property type="component" value="Unassembled WGS sequence"/>
</dbReference>
<dbReference type="Pfam" id="PF07793">
    <property type="entry name" value="DUF1631"/>
    <property type="match status" value="1"/>
</dbReference>
<evidence type="ECO:0000256" key="1">
    <source>
        <dbReference type="SAM" id="MobiDB-lite"/>
    </source>
</evidence>
<dbReference type="EMBL" id="JAVDXO010000008">
    <property type="protein sequence ID" value="MDR7308013.1"/>
    <property type="molecule type" value="Genomic_DNA"/>
</dbReference>
<accession>A0ABU1ZRK2</accession>
<proteinExistence type="predicted"/>
<evidence type="ECO:0000313" key="2">
    <source>
        <dbReference type="EMBL" id="MDR7308013.1"/>
    </source>
</evidence>
<sequence length="743" mass="81646">MKKYLLRRLGVAQDPGQTKPSLQTCIEAVLDQSDALMDDVLSGLQSALSPVNSKNLHARQNPVRRATVELLVQRQAELKSLFSKSLRATVYGGDTQRRVSPARVKFDDFQFLEDEQIDANIELALTEQEVTSAVEDVLPALNAYVSSLLGWSSVQPHLNPIKPEAFVFSLREALGQLVPEDEARGAVMTPAAGLLGATLHQLYREVTDWLRSQGVEPVASATSSTGPFGGQVKVAENSVTRTLLTLDKLRRLLSGELDPSGAARGIKDFTHTVPASFLALEDMKLVEPMMKRLAERANLSGQASPKAKAHGREAAKDGIQGRALGQQLGEEVVRLMLENLMQDRRLLAPVRQGLKSMESVLIRLSQSDPRFFSERKHPARLFLDKITNRSLAFTSVDEPGFSRFQKTFDNAFSVLSGGEGDANAFARLLRKLEEGWTQDEKVQRARAEEAARGLLHAEQRNLLAERFSKDFTERLSRKTVPELVVKFLQGPWAQVVAESQLRCADGTQDADGYLALVDDLIWSVRLRLARRNRSRLVELVPQMLVKIRQGLQLIEYPEDRIPVFFDGLIAVHEQVFESAKAAAAEATPADAIPAVVSDAQEDEDSVAPEAEGFWMAESEATDSGFLRDGFEPPPSLPEVAEVTDPTLQTAWGADTLQTGSWVDLALGGQWVRAQLTWASPHRTLFMFISSGGLAHSMSRRTMDRLRGLGLIHLVSDGHVMDNALDAVAQAALRNDLGNAASTG</sequence>
<organism evidence="2 3">
    <name type="scientific">Rhodoferax saidenbachensis</name>
    <dbReference type="NCBI Taxonomy" id="1484693"/>
    <lineage>
        <taxon>Bacteria</taxon>
        <taxon>Pseudomonadati</taxon>
        <taxon>Pseudomonadota</taxon>
        <taxon>Betaproteobacteria</taxon>
        <taxon>Burkholderiales</taxon>
        <taxon>Comamonadaceae</taxon>
        <taxon>Rhodoferax</taxon>
    </lineage>
</organism>
<evidence type="ECO:0008006" key="4">
    <source>
        <dbReference type="Google" id="ProtNLM"/>
    </source>
</evidence>
<evidence type="ECO:0000313" key="3">
    <source>
        <dbReference type="Proteomes" id="UP001268089"/>
    </source>
</evidence>
<dbReference type="InterPro" id="IPR012434">
    <property type="entry name" value="DUF1631"/>
</dbReference>
<gene>
    <name evidence="2" type="ORF">J2X15_003318</name>
</gene>
<protein>
    <recommendedName>
        <fullName evidence="4">Thymidine phosphorylase</fullName>
    </recommendedName>
</protein>
<keyword evidence="3" id="KW-1185">Reference proteome</keyword>
<feature type="region of interest" description="Disordered" evidence="1">
    <location>
        <begin position="298"/>
        <end position="320"/>
    </location>
</feature>